<dbReference type="InterPro" id="IPR013118">
    <property type="entry name" value="Mannitol_DH_C"/>
</dbReference>
<dbReference type="PRINTS" id="PR00084">
    <property type="entry name" value="MTLDHDRGNASE"/>
</dbReference>
<name>M1NUW9_9CORY</name>
<organism evidence="5 6">
    <name type="scientific">Corynebacterium halotolerans YIM 70093 = DSM 44683</name>
    <dbReference type="NCBI Taxonomy" id="1121362"/>
    <lineage>
        <taxon>Bacteria</taxon>
        <taxon>Bacillati</taxon>
        <taxon>Actinomycetota</taxon>
        <taxon>Actinomycetes</taxon>
        <taxon>Mycobacteriales</taxon>
        <taxon>Corynebacteriaceae</taxon>
        <taxon>Corynebacterium</taxon>
    </lineage>
</organism>
<dbReference type="InterPro" id="IPR000669">
    <property type="entry name" value="Mannitol_DH"/>
</dbReference>
<accession>M1NUW9</accession>
<keyword evidence="6" id="KW-1185">Reference proteome</keyword>
<evidence type="ECO:0000259" key="3">
    <source>
        <dbReference type="Pfam" id="PF01232"/>
    </source>
</evidence>
<dbReference type="InterPro" id="IPR036291">
    <property type="entry name" value="NAD(P)-bd_dom_sf"/>
</dbReference>
<evidence type="ECO:0000256" key="1">
    <source>
        <dbReference type="ARBA" id="ARBA00023002"/>
    </source>
</evidence>
<evidence type="ECO:0000256" key="2">
    <source>
        <dbReference type="ARBA" id="ARBA00048615"/>
    </source>
</evidence>
<gene>
    <name evidence="5" type="ORF">A605_11470</name>
</gene>
<dbReference type="SUPFAM" id="SSF51735">
    <property type="entry name" value="NAD(P)-binding Rossmann-fold domains"/>
    <property type="match status" value="1"/>
</dbReference>
<dbReference type="OrthoDB" id="271711at2"/>
<dbReference type="EMBL" id="CP003697">
    <property type="protein sequence ID" value="AGF73292.1"/>
    <property type="molecule type" value="Genomic_DNA"/>
</dbReference>
<protein>
    <submittedName>
        <fullName evidence="5">Oxidoreductase</fullName>
    </submittedName>
</protein>
<comment type="catalytic activity">
    <reaction evidence="2">
        <text>D-mannitol 1-phosphate + NAD(+) = beta-D-fructose 6-phosphate + NADH + H(+)</text>
        <dbReference type="Rhea" id="RHEA:19661"/>
        <dbReference type="ChEBI" id="CHEBI:15378"/>
        <dbReference type="ChEBI" id="CHEBI:57540"/>
        <dbReference type="ChEBI" id="CHEBI:57634"/>
        <dbReference type="ChEBI" id="CHEBI:57945"/>
        <dbReference type="ChEBI" id="CHEBI:61381"/>
        <dbReference type="EC" id="1.1.1.17"/>
    </reaction>
</comment>
<dbReference type="PANTHER" id="PTHR43362">
    <property type="entry name" value="MANNITOL DEHYDROGENASE DSF1-RELATED"/>
    <property type="match status" value="1"/>
</dbReference>
<evidence type="ECO:0000259" key="4">
    <source>
        <dbReference type="Pfam" id="PF08125"/>
    </source>
</evidence>
<dbReference type="InterPro" id="IPR013328">
    <property type="entry name" value="6PGD_dom2"/>
</dbReference>
<sequence>MSTPPKPLNRTTHPVTAPPVRLVHLGLGAFHRAHQVWYTQQADPGWGYASFTGRSARMSDLLSAQDGLFALVTRSGEGDTPEIVSTLVEAQPADNLARLVELVADPQVAVITCTVTEAGYHLTGAGELDTADPQVIADIAALRAGQPANLATAAGRIVAGLRARRAAGHGGLAVVSCDNIAANGETTRASVLGLAREVDFGLAEWIAAHVTFPSTSIDRITPATTDELIADVTAATGFADAAPVVTEPFASWVISGGFPAGRPAWENAGVEFVDDIDTFERRKLWLLNGSHSLMAYFGQLRGHDTVAGAIGDPVVRGRVEALWDEAAHHLAAPELKVPEYRASLLERFENPRIRHNLAQIAVDGGTKQRMRAVPILRAERAAGRDGEAAAFSIAAWIAYLLDTEQIADTRAGELDTARRADDPVPALISALDEELAADGAVVERIRGLVAEIRQPN</sequence>
<dbReference type="GO" id="GO:0008926">
    <property type="term" value="F:mannitol-1-phosphate 5-dehydrogenase activity"/>
    <property type="evidence" value="ECO:0007669"/>
    <property type="project" value="UniProtKB-EC"/>
</dbReference>
<dbReference type="Pfam" id="PF08125">
    <property type="entry name" value="Mannitol_dh_C"/>
    <property type="match status" value="1"/>
</dbReference>
<dbReference type="Pfam" id="PF01232">
    <property type="entry name" value="Mannitol_dh"/>
    <property type="match status" value="1"/>
</dbReference>
<feature type="domain" description="Mannitol dehydrogenase N-terminal" evidence="3">
    <location>
        <begin position="21"/>
        <end position="266"/>
    </location>
</feature>
<dbReference type="KEGG" id="chn:A605_11470"/>
<dbReference type="eggNOG" id="COG0246">
    <property type="taxonomic scope" value="Bacteria"/>
</dbReference>
<dbReference type="PANTHER" id="PTHR43362:SF1">
    <property type="entry name" value="MANNITOL DEHYDROGENASE 2-RELATED"/>
    <property type="match status" value="1"/>
</dbReference>
<proteinExistence type="predicted"/>
<dbReference type="InterPro" id="IPR050988">
    <property type="entry name" value="Mannitol_DH/Oxidoreductase"/>
</dbReference>
<dbReference type="SUPFAM" id="SSF48179">
    <property type="entry name" value="6-phosphogluconate dehydrogenase C-terminal domain-like"/>
    <property type="match status" value="1"/>
</dbReference>
<dbReference type="InterPro" id="IPR013131">
    <property type="entry name" value="Mannitol_DH_N"/>
</dbReference>
<dbReference type="InterPro" id="IPR008927">
    <property type="entry name" value="6-PGluconate_DH-like_C_sf"/>
</dbReference>
<dbReference type="STRING" id="1121362.A605_11470"/>
<dbReference type="Gene3D" id="1.10.1040.10">
    <property type="entry name" value="N-(1-d-carboxylethyl)-l-norvaline Dehydrogenase, domain 2"/>
    <property type="match status" value="1"/>
</dbReference>
<dbReference type="Proteomes" id="UP000011723">
    <property type="component" value="Chromosome"/>
</dbReference>
<dbReference type="HOGENOM" id="CLU_027324_0_0_11"/>
<dbReference type="Gene3D" id="3.40.50.720">
    <property type="entry name" value="NAD(P)-binding Rossmann-like Domain"/>
    <property type="match status" value="1"/>
</dbReference>
<dbReference type="AlphaFoldDB" id="M1NUW9"/>
<dbReference type="PATRIC" id="fig|1121362.3.peg.2326"/>
<evidence type="ECO:0000313" key="6">
    <source>
        <dbReference type="Proteomes" id="UP000011723"/>
    </source>
</evidence>
<dbReference type="RefSeq" id="WP_015401708.1">
    <property type="nucleotide sequence ID" value="NC_020302.1"/>
</dbReference>
<keyword evidence="1" id="KW-0560">Oxidoreductase</keyword>
<evidence type="ECO:0000313" key="5">
    <source>
        <dbReference type="EMBL" id="AGF73292.1"/>
    </source>
</evidence>
<reference evidence="5 6" key="1">
    <citation type="journal article" date="2012" name="Stand. Genomic Sci.">
        <title>Genome sequence of the halotolerant bacterium Corynebacterium halotolerans type strain YIM 70093(T) (= DSM 44683(T)).</title>
        <authorList>
            <person name="Ruckert C."/>
            <person name="Albersmeier A."/>
            <person name="Al-Dilaimi A."/>
            <person name="Niehaus K."/>
            <person name="Szczepanowski R."/>
            <person name="Kalinowski J."/>
        </authorList>
    </citation>
    <scope>NUCLEOTIDE SEQUENCE [LARGE SCALE GENOMIC DNA]</scope>
    <source>
        <strain evidence="5">YIM 70093</strain>
    </source>
</reference>
<feature type="domain" description="Mannitol dehydrogenase C-terminal" evidence="4">
    <location>
        <begin position="275"/>
        <end position="444"/>
    </location>
</feature>